<reference evidence="1 2" key="1">
    <citation type="submission" date="2014-07" db="EMBL/GenBank/DDBJ databases">
        <title>Methanogenic archaea and the global carbon cycle.</title>
        <authorList>
            <person name="Henriksen J.R."/>
            <person name="Luke J."/>
            <person name="Reinhart S."/>
            <person name="Benedict M.N."/>
            <person name="Youngblut N.D."/>
            <person name="Metcalf M.E."/>
            <person name="Whitaker R.J."/>
            <person name="Metcalf W.W."/>
        </authorList>
    </citation>
    <scope>NUCLEOTIDE SEQUENCE [LARGE SCALE GENOMIC DNA]</scope>
    <source>
        <strain evidence="1 2">Z-761</strain>
    </source>
</reference>
<keyword evidence="2" id="KW-1185">Reference proteome</keyword>
<name>A0A0E3Q249_9EURY</name>
<dbReference type="RefSeq" id="WP_048116760.1">
    <property type="nucleotide sequence ID" value="NZ_CP009520.1"/>
</dbReference>
<gene>
    <name evidence="1" type="ORF">MSVAZ_0118</name>
</gene>
<organism evidence="1 2">
    <name type="scientific">Methanosarcina vacuolata Z-761</name>
    <dbReference type="NCBI Taxonomy" id="1434123"/>
    <lineage>
        <taxon>Archaea</taxon>
        <taxon>Methanobacteriati</taxon>
        <taxon>Methanobacteriota</taxon>
        <taxon>Stenosarchaea group</taxon>
        <taxon>Methanomicrobia</taxon>
        <taxon>Methanosarcinales</taxon>
        <taxon>Methanosarcinaceae</taxon>
        <taxon>Methanosarcina</taxon>
    </lineage>
</organism>
<dbReference type="HOGENOM" id="CLU_153626_0_0_2"/>
<evidence type="ECO:0000313" key="1">
    <source>
        <dbReference type="EMBL" id="AKB42387.1"/>
    </source>
</evidence>
<dbReference type="EMBL" id="CP009520">
    <property type="protein sequence ID" value="AKB42387.1"/>
    <property type="molecule type" value="Genomic_DNA"/>
</dbReference>
<evidence type="ECO:0000313" key="2">
    <source>
        <dbReference type="Proteomes" id="UP000033096"/>
    </source>
</evidence>
<sequence length="138" mass="15482">MQKDSDFEINPEVIYFSEDSIAENENEKNKKETEEFEAQAAASIDSRTYEHSSFFLGIPLIIIIGGIRSSYESVFSIEYKGKNVVVLYNGICLVSVADRLFIHGKWDKGKRLGIQGNVVVADRIENLSSGLVFSHDSQ</sequence>
<accession>A0A0E3Q249</accession>
<dbReference type="Proteomes" id="UP000033096">
    <property type="component" value="Chromosome"/>
</dbReference>
<protein>
    <submittedName>
        <fullName evidence="1">Uncharacterized protein</fullName>
    </submittedName>
</protein>
<dbReference type="AlphaFoldDB" id="A0A0E3Q249"/>
<dbReference type="KEGG" id="mvc:MSVAZ_0118"/>
<proteinExistence type="predicted"/>
<dbReference type="GeneID" id="24808471"/>
<dbReference type="PATRIC" id="fig|1434123.4.peg.95"/>
<dbReference type="STRING" id="1434123.MSVAZ_0118"/>